<dbReference type="Pfam" id="PF00015">
    <property type="entry name" value="MCPsignal"/>
    <property type="match status" value="1"/>
</dbReference>
<sequence>MKLRGKLTLIFSLSTFGVLLFVSLGGYLFAKEQVDNGIKREMTESINAHVNKMDGWMIAKTKMLEMKLGTLQTLNGDNKITVPMVAGYKNVDKDLSALYYGAADGAHVDGDGWIPPATYDPRSRPWYAETVRKGSLSINDPYLDVQTNKMAVSVGVPMMNASGQLKGVLAVDFFLETLVDTVKNITINGNGYAYLIDNKGIILAHPNPELVNANFLTDPKLKDLAEQAKTMLGKDQGFINYRLNNTDIIMIHQKIPSTGWVLAICVPEEVVNKPLVTLRWMFIGITIVAILLIVLVTFFTAKRIVQPVEELAAQVNVVSDGNLTVQAVIRGKDEVADLARGFNKMVHNLRNLIVEVNGSAEQVAASSEQLTASAQESAEASTQVAGSISHIAMGADQQLSAIENTVAVVHKISGNIQQMAVDANHVVEKTSQAAGKAKVSDQSINKAVSQMGLIEETVNTSANLVANLGERSKEIGQIVETIAGIAGQTNLLALNAAIEAARAGEQGRGFAVVADEVRKLAEQSEDAAKQIATLIGEIQRETAKAVTAMSSGTREVSLGAQAVKDAGRSFKEIDEIVTQVAEQIMEISDAMQQMEIGSQQIVSSVHRINDLSKQSAVEAESVSAATEQQSASIHEVACASKNMAKMAQNLQETVRFFQT</sequence>
<dbReference type="EMBL" id="FOTS01000027">
    <property type="protein sequence ID" value="SFL94266.1"/>
    <property type="molecule type" value="Genomic_DNA"/>
</dbReference>
<dbReference type="CDD" id="cd12912">
    <property type="entry name" value="PDC2_MCP_like"/>
    <property type="match status" value="1"/>
</dbReference>
<dbReference type="SUPFAM" id="SSF58104">
    <property type="entry name" value="Methyl-accepting chemotaxis protein (MCP) signaling domain"/>
    <property type="match status" value="1"/>
</dbReference>
<dbReference type="AlphaFoldDB" id="A0A1I4LTV4"/>
<feature type="domain" description="HAMP" evidence="12">
    <location>
        <begin position="302"/>
        <end position="354"/>
    </location>
</feature>
<dbReference type="SMART" id="SM00283">
    <property type="entry name" value="MA"/>
    <property type="match status" value="1"/>
</dbReference>
<keyword evidence="7 9" id="KW-0807">Transducer</keyword>
<evidence type="ECO:0000256" key="2">
    <source>
        <dbReference type="ARBA" id="ARBA00022475"/>
    </source>
</evidence>
<evidence type="ECO:0000313" key="14">
    <source>
        <dbReference type="Proteomes" id="UP000199520"/>
    </source>
</evidence>
<dbReference type="Proteomes" id="UP000199520">
    <property type="component" value="Unassembled WGS sequence"/>
</dbReference>
<name>A0A1I4LTV4_9FIRM</name>
<accession>A0A1I4LTV4</accession>
<dbReference type="CDD" id="cd11386">
    <property type="entry name" value="MCP_signal"/>
    <property type="match status" value="1"/>
</dbReference>
<evidence type="ECO:0000259" key="12">
    <source>
        <dbReference type="PROSITE" id="PS50885"/>
    </source>
</evidence>
<protein>
    <submittedName>
        <fullName evidence="13">Methyl-accepting chemotaxis protein</fullName>
    </submittedName>
</protein>
<dbReference type="CDD" id="cd06225">
    <property type="entry name" value="HAMP"/>
    <property type="match status" value="1"/>
</dbReference>
<dbReference type="InterPro" id="IPR004089">
    <property type="entry name" value="MCPsignal_dom"/>
</dbReference>
<dbReference type="STRING" id="1123291.SAMN04490355_10271"/>
<dbReference type="CDD" id="cd12913">
    <property type="entry name" value="PDC1_MCP_like"/>
    <property type="match status" value="1"/>
</dbReference>
<proteinExistence type="inferred from homology"/>
<evidence type="ECO:0000256" key="9">
    <source>
        <dbReference type="PROSITE-ProRule" id="PRU00284"/>
    </source>
</evidence>
<organism evidence="13 14">
    <name type="scientific">Pelosinus propionicus DSM 13327</name>
    <dbReference type="NCBI Taxonomy" id="1123291"/>
    <lineage>
        <taxon>Bacteria</taxon>
        <taxon>Bacillati</taxon>
        <taxon>Bacillota</taxon>
        <taxon>Negativicutes</taxon>
        <taxon>Selenomonadales</taxon>
        <taxon>Sporomusaceae</taxon>
        <taxon>Pelosinus</taxon>
    </lineage>
</organism>
<evidence type="ECO:0000259" key="11">
    <source>
        <dbReference type="PROSITE" id="PS50111"/>
    </source>
</evidence>
<evidence type="ECO:0000313" key="13">
    <source>
        <dbReference type="EMBL" id="SFL94266.1"/>
    </source>
</evidence>
<gene>
    <name evidence="13" type="ORF">SAMN04490355_10271</name>
</gene>
<feature type="transmembrane region" description="Helical" evidence="10">
    <location>
        <begin position="280"/>
        <end position="301"/>
    </location>
</feature>
<feature type="domain" description="Methyl-accepting transducer" evidence="11">
    <location>
        <begin position="373"/>
        <end position="609"/>
    </location>
</feature>
<evidence type="ECO:0000256" key="1">
    <source>
        <dbReference type="ARBA" id="ARBA00004651"/>
    </source>
</evidence>
<keyword evidence="2" id="KW-1003">Cell membrane</keyword>
<keyword evidence="3" id="KW-0145">Chemotaxis</keyword>
<dbReference type="SMART" id="SM00304">
    <property type="entry name" value="HAMP"/>
    <property type="match status" value="1"/>
</dbReference>
<dbReference type="SUPFAM" id="SSF103190">
    <property type="entry name" value="Sensory domain-like"/>
    <property type="match status" value="1"/>
</dbReference>
<dbReference type="PROSITE" id="PS50885">
    <property type="entry name" value="HAMP"/>
    <property type="match status" value="1"/>
</dbReference>
<dbReference type="PANTHER" id="PTHR32089">
    <property type="entry name" value="METHYL-ACCEPTING CHEMOTAXIS PROTEIN MCPB"/>
    <property type="match status" value="1"/>
</dbReference>
<dbReference type="InterPro" id="IPR033479">
    <property type="entry name" value="dCache_1"/>
</dbReference>
<dbReference type="GO" id="GO:0007165">
    <property type="term" value="P:signal transduction"/>
    <property type="evidence" value="ECO:0007669"/>
    <property type="project" value="UniProtKB-KW"/>
</dbReference>
<dbReference type="GO" id="GO:0005886">
    <property type="term" value="C:plasma membrane"/>
    <property type="evidence" value="ECO:0007669"/>
    <property type="project" value="UniProtKB-SubCell"/>
</dbReference>
<dbReference type="PANTHER" id="PTHR32089:SF112">
    <property type="entry name" value="LYSOZYME-LIKE PROTEIN-RELATED"/>
    <property type="match status" value="1"/>
</dbReference>
<dbReference type="GO" id="GO:0006935">
    <property type="term" value="P:chemotaxis"/>
    <property type="evidence" value="ECO:0007669"/>
    <property type="project" value="UniProtKB-KW"/>
</dbReference>
<dbReference type="Gene3D" id="1.10.287.950">
    <property type="entry name" value="Methyl-accepting chemotaxis protein"/>
    <property type="match status" value="1"/>
</dbReference>
<evidence type="ECO:0000256" key="7">
    <source>
        <dbReference type="ARBA" id="ARBA00023224"/>
    </source>
</evidence>
<dbReference type="Gene3D" id="1.10.8.500">
    <property type="entry name" value="HAMP domain in histidine kinase"/>
    <property type="match status" value="1"/>
</dbReference>
<dbReference type="PROSITE" id="PS50111">
    <property type="entry name" value="CHEMOTAXIS_TRANSDUC_2"/>
    <property type="match status" value="1"/>
</dbReference>
<dbReference type="InterPro" id="IPR029151">
    <property type="entry name" value="Sensor-like_sf"/>
</dbReference>
<evidence type="ECO:0000256" key="6">
    <source>
        <dbReference type="ARBA" id="ARBA00023136"/>
    </source>
</evidence>
<comment type="subcellular location">
    <subcellularLocation>
        <location evidence="1">Cell membrane</location>
        <topology evidence="1">Multi-pass membrane protein</topology>
    </subcellularLocation>
</comment>
<reference evidence="14" key="1">
    <citation type="submission" date="2016-10" db="EMBL/GenBank/DDBJ databases">
        <authorList>
            <person name="Varghese N."/>
            <person name="Submissions S."/>
        </authorList>
    </citation>
    <scope>NUCLEOTIDE SEQUENCE [LARGE SCALE GENOMIC DNA]</scope>
    <source>
        <strain evidence="14">DSM 13327</strain>
    </source>
</reference>
<keyword evidence="6 10" id="KW-0472">Membrane</keyword>
<evidence type="ECO:0000256" key="5">
    <source>
        <dbReference type="ARBA" id="ARBA00022989"/>
    </source>
</evidence>
<dbReference type="FunFam" id="1.10.287.950:FF:000001">
    <property type="entry name" value="Methyl-accepting chemotaxis sensory transducer"/>
    <property type="match status" value="1"/>
</dbReference>
<evidence type="ECO:0000256" key="4">
    <source>
        <dbReference type="ARBA" id="ARBA00022692"/>
    </source>
</evidence>
<keyword evidence="14" id="KW-1185">Reference proteome</keyword>
<dbReference type="InterPro" id="IPR003660">
    <property type="entry name" value="HAMP_dom"/>
</dbReference>
<evidence type="ECO:0000256" key="10">
    <source>
        <dbReference type="SAM" id="Phobius"/>
    </source>
</evidence>
<dbReference type="Gene3D" id="3.30.450.20">
    <property type="entry name" value="PAS domain"/>
    <property type="match status" value="2"/>
</dbReference>
<dbReference type="Pfam" id="PF00672">
    <property type="entry name" value="HAMP"/>
    <property type="match status" value="1"/>
</dbReference>
<evidence type="ECO:0000256" key="3">
    <source>
        <dbReference type="ARBA" id="ARBA00022500"/>
    </source>
</evidence>
<evidence type="ECO:0000256" key="8">
    <source>
        <dbReference type="ARBA" id="ARBA00029447"/>
    </source>
</evidence>
<keyword evidence="5 10" id="KW-1133">Transmembrane helix</keyword>
<comment type="similarity">
    <text evidence="8">Belongs to the methyl-accepting chemotaxis (MCP) protein family.</text>
</comment>
<dbReference type="Pfam" id="PF02743">
    <property type="entry name" value="dCache_1"/>
    <property type="match status" value="1"/>
</dbReference>
<keyword evidence="4 10" id="KW-0812">Transmembrane</keyword>